<keyword evidence="3" id="KW-1185">Reference proteome</keyword>
<dbReference type="EMBL" id="BPVZ01001452">
    <property type="protein sequence ID" value="GKV53502.1"/>
    <property type="molecule type" value="Genomic_DNA"/>
</dbReference>
<dbReference type="Proteomes" id="UP001054252">
    <property type="component" value="Unassembled WGS sequence"/>
</dbReference>
<dbReference type="Pfam" id="PF14510">
    <property type="entry name" value="ABC_trans_N"/>
    <property type="match status" value="1"/>
</dbReference>
<dbReference type="AlphaFoldDB" id="A0AAV5MY69"/>
<comment type="caution">
    <text evidence="2">The sequence shown here is derived from an EMBL/GenBank/DDBJ whole genome shotgun (WGS) entry which is preliminary data.</text>
</comment>
<feature type="domain" description="Pleiotropic ABC efflux transporter N-terminal" evidence="1">
    <location>
        <begin position="84"/>
        <end position="134"/>
    </location>
</feature>
<organism evidence="2 3">
    <name type="scientific">Rubroshorea leprosula</name>
    <dbReference type="NCBI Taxonomy" id="152421"/>
    <lineage>
        <taxon>Eukaryota</taxon>
        <taxon>Viridiplantae</taxon>
        <taxon>Streptophyta</taxon>
        <taxon>Embryophyta</taxon>
        <taxon>Tracheophyta</taxon>
        <taxon>Spermatophyta</taxon>
        <taxon>Magnoliopsida</taxon>
        <taxon>eudicotyledons</taxon>
        <taxon>Gunneridae</taxon>
        <taxon>Pentapetalae</taxon>
        <taxon>rosids</taxon>
        <taxon>malvids</taxon>
        <taxon>Malvales</taxon>
        <taxon>Dipterocarpaceae</taxon>
        <taxon>Rubroshorea</taxon>
    </lineage>
</organism>
<reference evidence="2 3" key="1">
    <citation type="journal article" date="2021" name="Commun. Biol.">
        <title>The genome of Shorea leprosula (Dipterocarpaceae) highlights the ecological relevance of drought in aseasonal tropical rainforests.</title>
        <authorList>
            <person name="Ng K.K.S."/>
            <person name="Kobayashi M.J."/>
            <person name="Fawcett J.A."/>
            <person name="Hatakeyama M."/>
            <person name="Paape T."/>
            <person name="Ng C.H."/>
            <person name="Ang C.C."/>
            <person name="Tnah L.H."/>
            <person name="Lee C.T."/>
            <person name="Nishiyama T."/>
            <person name="Sese J."/>
            <person name="O'Brien M.J."/>
            <person name="Copetti D."/>
            <person name="Mohd Noor M.I."/>
            <person name="Ong R.C."/>
            <person name="Putra M."/>
            <person name="Sireger I.Z."/>
            <person name="Indrioko S."/>
            <person name="Kosugi Y."/>
            <person name="Izuno A."/>
            <person name="Isagi Y."/>
            <person name="Lee S.L."/>
            <person name="Shimizu K.K."/>
        </authorList>
    </citation>
    <scope>NUCLEOTIDE SEQUENCE [LARGE SCALE GENOMIC DNA]</scope>
    <source>
        <strain evidence="2">214</strain>
    </source>
</reference>
<name>A0AAV5MY69_9ROSI</name>
<gene>
    <name evidence="2" type="ORF">SLEP1_g60023</name>
</gene>
<accession>A0AAV5MY69</accession>
<evidence type="ECO:0000259" key="1">
    <source>
        <dbReference type="Pfam" id="PF14510"/>
    </source>
</evidence>
<proteinExistence type="predicted"/>
<sequence length="139" mass="16161">MGSSFRHESSDASAMATSFSMKEDNDEVELQWAAIERLPTFRRIRSSLFPKEGKEEREMEVIDVTKLGAPERHVFIERLITRVEEDNLRLLKKLKERMERVGLELPTIEVRYQNLCVEAECEVVQGKPLPTLWNTIRGI</sequence>
<dbReference type="InterPro" id="IPR029481">
    <property type="entry name" value="ABC_trans_N"/>
</dbReference>
<protein>
    <recommendedName>
        <fullName evidence="1">Pleiotropic ABC efflux transporter N-terminal domain-containing protein</fullName>
    </recommendedName>
</protein>
<dbReference type="PANTHER" id="PTHR48040">
    <property type="entry name" value="PLEIOTROPIC DRUG RESISTANCE PROTEIN 1-LIKE ISOFORM X1"/>
    <property type="match status" value="1"/>
</dbReference>
<evidence type="ECO:0000313" key="3">
    <source>
        <dbReference type="Proteomes" id="UP001054252"/>
    </source>
</evidence>
<evidence type="ECO:0000313" key="2">
    <source>
        <dbReference type="EMBL" id="GKV53502.1"/>
    </source>
</evidence>
<dbReference type="PANTHER" id="PTHR48040:SF18">
    <property type="entry name" value="PLEIOTROPIC DRUG RESISTANCE PROTEIN 3-LIKE ISOFORM X1"/>
    <property type="match status" value="1"/>
</dbReference>